<dbReference type="NCBIfam" id="TIGR00969">
    <property type="entry name" value="3a0106s02"/>
    <property type="match status" value="1"/>
</dbReference>
<feature type="domain" description="ABC transmembrane type-1" evidence="10">
    <location>
        <begin position="66"/>
        <end position="269"/>
    </location>
</feature>
<keyword evidence="4 9" id="KW-0812">Transmembrane</keyword>
<evidence type="ECO:0000256" key="3">
    <source>
        <dbReference type="ARBA" id="ARBA00022448"/>
    </source>
</evidence>
<dbReference type="EMBL" id="JAMPKX010000010">
    <property type="protein sequence ID" value="MEP0949105.1"/>
    <property type="molecule type" value="Genomic_DNA"/>
</dbReference>
<organism evidence="11 12">
    <name type="scientific">Leptolyngbya subtilissima DQ-A4</name>
    <dbReference type="NCBI Taxonomy" id="2933933"/>
    <lineage>
        <taxon>Bacteria</taxon>
        <taxon>Bacillati</taxon>
        <taxon>Cyanobacteriota</taxon>
        <taxon>Cyanophyceae</taxon>
        <taxon>Leptolyngbyales</taxon>
        <taxon>Leptolyngbyaceae</taxon>
        <taxon>Leptolyngbya group</taxon>
        <taxon>Leptolyngbya</taxon>
    </lineage>
</organism>
<keyword evidence="12" id="KW-1185">Reference proteome</keyword>
<comment type="function">
    <text evidence="8">Part of the ABC transporter complex CysAWTP (TC 3.A.1.6.1) involved in sulfate/thiosulfate import. Probably responsible for the translocation of the substrate across the membrane.</text>
</comment>
<proteinExistence type="inferred from homology"/>
<dbReference type="InterPro" id="IPR005667">
    <property type="entry name" value="Sulph_transpt2"/>
</dbReference>
<dbReference type="PANTHER" id="PTHR30406:SF8">
    <property type="entry name" value="SULFATE TRANSPORT SYSTEM PERMEASE PROTEIN CYST"/>
    <property type="match status" value="1"/>
</dbReference>
<keyword evidence="9" id="KW-0997">Cell inner membrane</keyword>
<evidence type="ECO:0000256" key="9">
    <source>
        <dbReference type="RuleBase" id="RU366001"/>
    </source>
</evidence>
<protein>
    <recommendedName>
        <fullName evidence="9">Sulfate transport system permease protein CysT</fullName>
    </recommendedName>
</protein>
<comment type="function">
    <text evidence="9">Part of the ABC transporter complex (TC 3.A.1.6.1) involved in sulfate/thiosulfate import.</text>
</comment>
<comment type="caution">
    <text evidence="9">Lacks conserved residue(s) required for the propagation of feature annotation.</text>
</comment>
<gene>
    <name evidence="11" type="primary">cysT</name>
    <name evidence="11" type="ORF">NC992_19650</name>
</gene>
<evidence type="ECO:0000256" key="6">
    <source>
        <dbReference type="ARBA" id="ARBA00023032"/>
    </source>
</evidence>
<evidence type="ECO:0000256" key="5">
    <source>
        <dbReference type="ARBA" id="ARBA00022989"/>
    </source>
</evidence>
<feature type="transmembrane region" description="Helical" evidence="9">
    <location>
        <begin position="104"/>
        <end position="124"/>
    </location>
</feature>
<dbReference type="InterPro" id="IPR000515">
    <property type="entry name" value="MetI-like"/>
</dbReference>
<keyword evidence="6 9" id="KW-0764">Sulfate transport</keyword>
<evidence type="ECO:0000313" key="12">
    <source>
        <dbReference type="Proteomes" id="UP001482513"/>
    </source>
</evidence>
<dbReference type="Pfam" id="PF00528">
    <property type="entry name" value="BPD_transp_1"/>
    <property type="match status" value="1"/>
</dbReference>
<feature type="transmembrane region" description="Helical" evidence="9">
    <location>
        <begin position="144"/>
        <end position="162"/>
    </location>
</feature>
<evidence type="ECO:0000256" key="1">
    <source>
        <dbReference type="ARBA" id="ARBA00004141"/>
    </source>
</evidence>
<evidence type="ECO:0000256" key="4">
    <source>
        <dbReference type="ARBA" id="ARBA00022692"/>
    </source>
</evidence>
<keyword evidence="3 9" id="KW-0813">Transport</keyword>
<keyword evidence="7 9" id="KW-0472">Membrane</keyword>
<dbReference type="NCBIfam" id="TIGR02139">
    <property type="entry name" value="permease_CysT"/>
    <property type="match status" value="1"/>
</dbReference>
<dbReference type="InterPro" id="IPR035906">
    <property type="entry name" value="MetI-like_sf"/>
</dbReference>
<accession>A0ABV0K8K8</accession>
<name>A0ABV0K8K8_9CYAN</name>
<dbReference type="RefSeq" id="WP_190694139.1">
    <property type="nucleotide sequence ID" value="NZ_JAMPKX010000010.1"/>
</dbReference>
<comment type="subunit">
    <text evidence="2">The complex is composed of two ATP-binding proteins (CysA), two transmembrane proteins (CysT and CysW) and a solute-binding protein (CysP).</text>
</comment>
<dbReference type="PROSITE" id="PS50928">
    <property type="entry name" value="ABC_TM1"/>
    <property type="match status" value="1"/>
</dbReference>
<comment type="subcellular location">
    <subcellularLocation>
        <location evidence="9">Cell inner membrane</location>
        <topology evidence="9">Multi-pass membrane protein</topology>
    </subcellularLocation>
    <subcellularLocation>
        <location evidence="1">Membrane</location>
        <topology evidence="1">Multi-pass membrane protein</topology>
    </subcellularLocation>
</comment>
<sequence length="281" mass="30936">MTSSPPSSSPGLWHQILHAPWTWRVTWFYLILFLFLPMAALVLKALTLNPAEIWRIATDPVAISTYNVTFFTALVASIINGFAGLIIAWVLVRYEFPGKRFLDAIIDLPFALPTAVAGLTLSTIYSTNGWIGGFLEPFGIRVSFTRLGVLVAMIFIALPFSVRTVQPVLQDMESEMEEAAWSMGASQWQTFRRVILPPLMPAILTGVAMGFSRAVGEYGSVVIIAGNIPFQDLIAPVLIVQRLEQFDYAGATVIGTVLLLISLSALLVINLIQARGRRFYG</sequence>
<dbReference type="Gene3D" id="1.10.3720.10">
    <property type="entry name" value="MetI-like"/>
    <property type="match status" value="1"/>
</dbReference>
<feature type="transmembrane region" description="Helical" evidence="9">
    <location>
        <begin position="27"/>
        <end position="48"/>
    </location>
</feature>
<evidence type="ECO:0000259" key="10">
    <source>
        <dbReference type="PROSITE" id="PS50928"/>
    </source>
</evidence>
<dbReference type="CDD" id="cd06261">
    <property type="entry name" value="TM_PBP2"/>
    <property type="match status" value="1"/>
</dbReference>
<evidence type="ECO:0000256" key="7">
    <source>
        <dbReference type="ARBA" id="ARBA00023136"/>
    </source>
</evidence>
<evidence type="ECO:0000256" key="2">
    <source>
        <dbReference type="ARBA" id="ARBA00011779"/>
    </source>
</evidence>
<dbReference type="PANTHER" id="PTHR30406">
    <property type="entry name" value="SULFATE TRANSPORT SYSTEM PERMEASE PROTEIN"/>
    <property type="match status" value="1"/>
</dbReference>
<comment type="caution">
    <text evidence="11">The sequence shown here is derived from an EMBL/GenBank/DDBJ whole genome shotgun (WGS) entry which is preliminary data.</text>
</comment>
<reference evidence="11 12" key="1">
    <citation type="submission" date="2022-04" db="EMBL/GenBank/DDBJ databases">
        <title>Positive selection, recombination, and allopatry shape intraspecific diversity of widespread and dominant cyanobacteria.</title>
        <authorList>
            <person name="Wei J."/>
            <person name="Shu W."/>
            <person name="Hu C."/>
        </authorList>
    </citation>
    <scope>NUCLEOTIDE SEQUENCE [LARGE SCALE GENOMIC DNA]</scope>
    <source>
        <strain evidence="11 12">DQ-A4</strain>
    </source>
</reference>
<evidence type="ECO:0000256" key="8">
    <source>
        <dbReference type="ARBA" id="ARBA00025323"/>
    </source>
</evidence>
<dbReference type="SUPFAM" id="SSF161098">
    <property type="entry name" value="MetI-like"/>
    <property type="match status" value="1"/>
</dbReference>
<feature type="transmembrane region" description="Helical" evidence="9">
    <location>
        <begin position="248"/>
        <end position="272"/>
    </location>
</feature>
<evidence type="ECO:0000313" key="11">
    <source>
        <dbReference type="EMBL" id="MEP0949105.1"/>
    </source>
</evidence>
<keyword evidence="9" id="KW-1003">Cell membrane</keyword>
<keyword evidence="5 9" id="KW-1133">Transmembrane helix</keyword>
<feature type="transmembrane region" description="Helical" evidence="9">
    <location>
        <begin position="68"/>
        <end position="92"/>
    </location>
</feature>
<comment type="similarity">
    <text evidence="9">Belongs to the binding-protein-dependent transport system permease family. CysTW subfamily.</text>
</comment>
<dbReference type="Proteomes" id="UP001482513">
    <property type="component" value="Unassembled WGS sequence"/>
</dbReference>
<dbReference type="InterPro" id="IPR011865">
    <property type="entry name" value="CysT_permease"/>
</dbReference>